<evidence type="ECO:0000256" key="2">
    <source>
        <dbReference type="SAM" id="Phobius"/>
    </source>
</evidence>
<feature type="region of interest" description="Disordered" evidence="1">
    <location>
        <begin position="1"/>
        <end position="157"/>
    </location>
</feature>
<comment type="caution">
    <text evidence="3">The sequence shown here is derived from an EMBL/GenBank/DDBJ whole genome shotgun (WGS) entry which is preliminary data.</text>
</comment>
<dbReference type="PANTHER" id="PTHR39400:SF1">
    <property type="entry name" value="PIG-P DOMAIN-CONTAINING PROTEIN"/>
    <property type="match status" value="1"/>
</dbReference>
<keyword evidence="2" id="KW-0472">Membrane</keyword>
<evidence type="ECO:0000313" key="3">
    <source>
        <dbReference type="EMBL" id="SPN98887.1"/>
    </source>
</evidence>
<dbReference type="Proteomes" id="UP001187682">
    <property type="component" value="Unassembled WGS sequence"/>
</dbReference>
<organism evidence="3 4">
    <name type="scientific">Cephalotrichum gorgonifer</name>
    <dbReference type="NCBI Taxonomy" id="2041049"/>
    <lineage>
        <taxon>Eukaryota</taxon>
        <taxon>Fungi</taxon>
        <taxon>Dikarya</taxon>
        <taxon>Ascomycota</taxon>
        <taxon>Pezizomycotina</taxon>
        <taxon>Sordariomycetes</taxon>
        <taxon>Hypocreomycetidae</taxon>
        <taxon>Microascales</taxon>
        <taxon>Microascaceae</taxon>
        <taxon>Cephalotrichum</taxon>
    </lineage>
</organism>
<dbReference type="Pfam" id="PF15159">
    <property type="entry name" value="PIG-Y"/>
    <property type="match status" value="1"/>
</dbReference>
<dbReference type="EMBL" id="ONZQ02000002">
    <property type="protein sequence ID" value="SPN98887.1"/>
    <property type="molecule type" value="Genomic_DNA"/>
</dbReference>
<dbReference type="PANTHER" id="PTHR39400">
    <property type="entry name" value="YALI0E29227P"/>
    <property type="match status" value="1"/>
</dbReference>
<accession>A0AAE8MRN6</accession>
<keyword evidence="4" id="KW-1185">Reference proteome</keyword>
<name>A0AAE8MRN6_9PEZI</name>
<feature type="transmembrane region" description="Helical" evidence="2">
    <location>
        <begin position="257"/>
        <end position="282"/>
    </location>
</feature>
<feature type="compositionally biased region" description="Basic and acidic residues" evidence="1">
    <location>
        <begin position="80"/>
        <end position="92"/>
    </location>
</feature>
<protein>
    <submittedName>
        <fullName evidence="3">Uncharacterized protein</fullName>
    </submittedName>
</protein>
<evidence type="ECO:0000313" key="4">
    <source>
        <dbReference type="Proteomes" id="UP001187682"/>
    </source>
</evidence>
<reference evidence="3" key="1">
    <citation type="submission" date="2018-03" db="EMBL/GenBank/DDBJ databases">
        <authorList>
            <person name="Guldener U."/>
        </authorList>
    </citation>
    <scope>NUCLEOTIDE SEQUENCE</scope>
</reference>
<feature type="transmembrane region" description="Helical" evidence="2">
    <location>
        <begin position="302"/>
        <end position="326"/>
    </location>
</feature>
<sequence>MDPRVSEDSGSSESGGAGSAILPRLSFMKQRAEKDNGWRATGDENIPPHSKVTSPGRNKTAQHDFARRKASLRKVVLGREAVRDRLGAEKPEASTSDAPASDLGRRQAVAVAAPESDSDHDTSDVTPWPEFNEHNDGSNDDDTTTAAAAAPSGAATNQADRLPVVAVVSPPISYKSTSTTDEDEGLLMAQKGASSFRSNLSISSGLDTFFANRRAVSKRRPSQIARPPLSYTAVGLSTTNITPTEEDDYGETEMWGWALLVVTWFVFVTGVGSCFGVWSWVWDVGKTPYAPPELEDDPTLPIVGYYPALIILTCFMSWIWVVVAWIGMKYFRHAKITGD</sequence>
<gene>
    <name evidence="3" type="ORF">DNG_01927</name>
</gene>
<keyword evidence="2" id="KW-0812">Transmembrane</keyword>
<dbReference type="InterPro" id="IPR029164">
    <property type="entry name" value="PIG-Y"/>
</dbReference>
<dbReference type="AlphaFoldDB" id="A0AAE8MRN6"/>
<feature type="compositionally biased region" description="Low complexity" evidence="1">
    <location>
        <begin position="144"/>
        <end position="156"/>
    </location>
</feature>
<keyword evidence="2" id="KW-1133">Transmembrane helix</keyword>
<proteinExistence type="predicted"/>
<evidence type="ECO:0000256" key="1">
    <source>
        <dbReference type="SAM" id="MobiDB-lite"/>
    </source>
</evidence>